<dbReference type="RefSeq" id="WP_035505751.1">
    <property type="nucleotide sequence ID" value="NZ_CCDH010000002.1"/>
</dbReference>
<organism evidence="2 3">
    <name type="scientific">Halobacillus karajensis</name>
    <dbReference type="NCBI Taxonomy" id="195088"/>
    <lineage>
        <taxon>Bacteria</taxon>
        <taxon>Bacillati</taxon>
        <taxon>Bacillota</taxon>
        <taxon>Bacilli</taxon>
        <taxon>Bacillales</taxon>
        <taxon>Bacillaceae</taxon>
        <taxon>Halobacillus</taxon>
    </lineage>
</organism>
<dbReference type="OrthoDB" id="2969794at2"/>
<reference evidence="2 3" key="2">
    <citation type="submission" date="2014-05" db="EMBL/GenBank/DDBJ databases">
        <title>Draft genome sequence of Halobacillus karajensis HK-03.</title>
        <authorList>
            <person name="Khelaifia S."/>
            <person name="Croce O."/>
            <person name="Lagier J.C."/>
            <person name="Raoult D."/>
        </authorList>
    </citation>
    <scope>NUCLEOTIDE SEQUENCE [LARGE SCALE GENOMIC DNA]</scope>
    <source>
        <strain evidence="2 3">HD-03</strain>
    </source>
</reference>
<proteinExistence type="predicted"/>
<dbReference type="EMBL" id="CCDI010000001">
    <property type="protein sequence ID" value="CDQ22439.1"/>
    <property type="molecule type" value="Genomic_DNA"/>
</dbReference>
<accession>A0A024P2F8</accession>
<comment type="caution">
    <text evidence="2">The sequence shown here is derived from an EMBL/GenBank/DDBJ whole genome shotgun (WGS) entry which is preliminary data.</text>
</comment>
<protein>
    <recommendedName>
        <fullName evidence="4">Chemotaxis methyl-accepting receptor HlyB-like 4HB MCP domain-containing protein</fullName>
    </recommendedName>
</protein>
<keyword evidence="1" id="KW-0812">Transmembrane</keyword>
<dbReference type="Proteomes" id="UP000028868">
    <property type="component" value="Unassembled WGS sequence"/>
</dbReference>
<keyword evidence="3" id="KW-1185">Reference proteome</keyword>
<name>A0A024P2F8_9BACI</name>
<dbReference type="AlphaFoldDB" id="A0A024P2F8"/>
<evidence type="ECO:0000313" key="3">
    <source>
        <dbReference type="Proteomes" id="UP000028868"/>
    </source>
</evidence>
<keyword evidence="1" id="KW-1133">Transmembrane helix</keyword>
<keyword evidence="1" id="KW-0472">Membrane</keyword>
<reference evidence="3" key="1">
    <citation type="submission" date="2014-03" db="EMBL/GenBank/DDBJ databases">
        <authorList>
            <person name="Urmite Genomes U."/>
        </authorList>
    </citation>
    <scope>NUCLEOTIDE SEQUENCE [LARGE SCALE GENOMIC DNA]</scope>
    <source>
        <strain evidence="3">HD-03</strain>
    </source>
</reference>
<evidence type="ECO:0000256" key="1">
    <source>
        <dbReference type="SAM" id="Phobius"/>
    </source>
</evidence>
<evidence type="ECO:0000313" key="2">
    <source>
        <dbReference type="EMBL" id="CDQ22439.1"/>
    </source>
</evidence>
<evidence type="ECO:0008006" key="4">
    <source>
        <dbReference type="Google" id="ProtNLM"/>
    </source>
</evidence>
<gene>
    <name evidence="2" type="ORF">BN983_00647</name>
</gene>
<sequence>MTKRSMNLYKIFTGTFLITTIIFASLWIEGNSGDTIDTYTVDAASSVVKELPYRLEDVRISFDSFHKEDASAKEHKYAETLLARSLQQLTGNQRLLNAAERSNQLEKPWFQDYFNELFTLRSIMTAHSFEKEQSDQAEAIASQLTQLQADVQYIVDKESFTVTDKEKMNALTETIRTFNEQFLS</sequence>
<feature type="transmembrane region" description="Helical" evidence="1">
    <location>
        <begin position="7"/>
        <end position="28"/>
    </location>
</feature>